<evidence type="ECO:0000313" key="1">
    <source>
        <dbReference type="EMBL" id="QJE96573.1"/>
    </source>
</evidence>
<dbReference type="EMBL" id="CP051774">
    <property type="protein sequence ID" value="QJE96573.1"/>
    <property type="molecule type" value="Genomic_DNA"/>
</dbReference>
<dbReference type="Gene3D" id="2.60.40.1190">
    <property type="match status" value="1"/>
</dbReference>
<proteinExistence type="predicted"/>
<dbReference type="Proteomes" id="UP000501812">
    <property type="component" value="Chromosome"/>
</dbReference>
<dbReference type="SUPFAM" id="SSF49344">
    <property type="entry name" value="CBD9-like"/>
    <property type="match status" value="1"/>
</dbReference>
<dbReference type="RefSeq" id="WP_169454974.1">
    <property type="nucleotide sequence ID" value="NZ_CP051774.1"/>
</dbReference>
<protein>
    <recommendedName>
        <fullName evidence="3">DOMON-like domain-containing protein</fullName>
    </recommendedName>
</protein>
<evidence type="ECO:0000313" key="2">
    <source>
        <dbReference type="Proteomes" id="UP000501812"/>
    </source>
</evidence>
<keyword evidence="2" id="KW-1185">Reference proteome</keyword>
<reference evidence="1 2" key="1">
    <citation type="submission" date="2020-04" db="EMBL/GenBank/DDBJ databases">
        <title>Luteolibacter sp. G-1-1-1 isolated from soil.</title>
        <authorList>
            <person name="Dahal R.H."/>
        </authorList>
    </citation>
    <scope>NUCLEOTIDE SEQUENCE [LARGE SCALE GENOMIC DNA]</scope>
    <source>
        <strain evidence="1 2">G-1-1-1</strain>
    </source>
</reference>
<evidence type="ECO:0008006" key="3">
    <source>
        <dbReference type="Google" id="ProtNLM"/>
    </source>
</evidence>
<accession>A0A858RKL4</accession>
<dbReference type="AlphaFoldDB" id="A0A858RKL4"/>
<organism evidence="1 2">
    <name type="scientific">Luteolibacter luteus</name>
    <dbReference type="NCBI Taxonomy" id="2728835"/>
    <lineage>
        <taxon>Bacteria</taxon>
        <taxon>Pseudomonadati</taxon>
        <taxon>Verrucomicrobiota</taxon>
        <taxon>Verrucomicrobiia</taxon>
        <taxon>Verrucomicrobiales</taxon>
        <taxon>Verrucomicrobiaceae</taxon>
        <taxon>Luteolibacter</taxon>
    </lineage>
</organism>
<dbReference type="KEGG" id="luo:HHL09_12525"/>
<name>A0A858RKL4_9BACT</name>
<sequence length="183" mass="20327">MDVPLFGIGKDWYETEIAPQAAFCVAVDSRSLWFIASHGKAAKLHPAARPGRFTPELWKHDVAELFLSHPTSGRYFEFNLAPNGAWWSCEFTAPRIRAEETDIVFPEVATFAELAPNGGWVAAMSIPRDLLEARLDFGNDTRMNVTFILGSPQQRFVSAVNLGGGEPDFHRPDKFTPVTFADA</sequence>
<gene>
    <name evidence="1" type="ORF">HHL09_12525</name>
</gene>